<dbReference type="RefSeq" id="WP_003704139.1">
    <property type="nucleotide sequence ID" value="NC_011035.1"/>
</dbReference>
<dbReference type="KEGG" id="ngk:NGK_0835"/>
<organism evidence="2 3">
    <name type="scientific">Neisseria gonorrhoeae (strain NCCP11945)</name>
    <dbReference type="NCBI Taxonomy" id="521006"/>
    <lineage>
        <taxon>Bacteria</taxon>
        <taxon>Pseudomonadati</taxon>
        <taxon>Pseudomonadota</taxon>
        <taxon>Betaproteobacteria</taxon>
        <taxon>Neisseriales</taxon>
        <taxon>Neisseriaceae</taxon>
        <taxon>Neisseria</taxon>
    </lineage>
</organism>
<reference evidence="2 3" key="1">
    <citation type="journal article" date="2008" name="J. Bacteriol.">
        <title>Complete genome sequence of Neisseria gonorrhoeae NCCP11945.</title>
        <authorList>
            <person name="Chung G.T."/>
            <person name="Yoo J.S."/>
            <person name="Oh H.B."/>
            <person name="Lee Y.S."/>
            <person name="Cha S.H."/>
            <person name="Kim S.J."/>
            <person name="Yoo C.K."/>
        </authorList>
    </citation>
    <scope>NUCLEOTIDE SEQUENCE [LARGE SCALE GENOMIC DNA]</scope>
    <source>
        <strain evidence="2 3">NCCP11945</strain>
    </source>
</reference>
<evidence type="ECO:0000256" key="1">
    <source>
        <dbReference type="SAM" id="MobiDB-lite"/>
    </source>
</evidence>
<dbReference type="AlphaFoldDB" id="B4RL25"/>
<gene>
    <name evidence="2" type="ordered locus">NGK_0835</name>
</gene>
<sequence length="43" mass="4833">MPSETGFRRHLNKRGNQAVGSEKPTSARLKPYSQSTPFQNICI</sequence>
<protein>
    <submittedName>
        <fullName evidence="2">Uncharacterized protein</fullName>
    </submittedName>
</protein>
<dbReference type="EMBL" id="CP001050">
    <property type="protein sequence ID" value="ACF29516.1"/>
    <property type="molecule type" value="Genomic_DNA"/>
</dbReference>
<evidence type="ECO:0000313" key="3">
    <source>
        <dbReference type="Proteomes" id="UP000002564"/>
    </source>
</evidence>
<name>B4RL25_NEIG2</name>
<dbReference type="GeneID" id="80426959"/>
<dbReference type="HOGENOM" id="CLU_3236448_0_0_4"/>
<accession>B4RL25</accession>
<evidence type="ECO:0000313" key="2">
    <source>
        <dbReference type="EMBL" id="ACF29516.1"/>
    </source>
</evidence>
<proteinExistence type="predicted"/>
<dbReference type="Proteomes" id="UP000002564">
    <property type="component" value="Chromosome"/>
</dbReference>
<feature type="region of interest" description="Disordered" evidence="1">
    <location>
        <begin position="1"/>
        <end position="43"/>
    </location>
</feature>
<feature type="compositionally biased region" description="Polar residues" evidence="1">
    <location>
        <begin position="32"/>
        <end position="43"/>
    </location>
</feature>